<dbReference type="InterPro" id="IPR036259">
    <property type="entry name" value="MFS_trans_sf"/>
</dbReference>
<dbReference type="Gene3D" id="1.20.1250.20">
    <property type="entry name" value="MFS general substrate transporter like domains"/>
    <property type="match status" value="1"/>
</dbReference>
<feature type="transmembrane region" description="Helical" evidence="1">
    <location>
        <begin position="242"/>
        <end position="266"/>
    </location>
</feature>
<keyword evidence="1" id="KW-0812">Transmembrane</keyword>
<comment type="caution">
    <text evidence="2">The sequence shown here is derived from an EMBL/GenBank/DDBJ whole genome shotgun (WGS) entry which is preliminary data.</text>
</comment>
<dbReference type="SUPFAM" id="SSF103473">
    <property type="entry name" value="MFS general substrate transporter"/>
    <property type="match status" value="1"/>
</dbReference>
<reference evidence="2" key="1">
    <citation type="journal article" date="2014" name="Front. Microbiol.">
        <title>High frequency of phylogenetically diverse reductive dehalogenase-homologous genes in deep subseafloor sedimentary metagenomes.</title>
        <authorList>
            <person name="Kawai M."/>
            <person name="Futagami T."/>
            <person name="Toyoda A."/>
            <person name="Takaki Y."/>
            <person name="Nishi S."/>
            <person name="Hori S."/>
            <person name="Arai W."/>
            <person name="Tsubouchi T."/>
            <person name="Morono Y."/>
            <person name="Uchiyama I."/>
            <person name="Ito T."/>
            <person name="Fujiyama A."/>
            <person name="Inagaki F."/>
            <person name="Takami H."/>
        </authorList>
    </citation>
    <scope>NUCLEOTIDE SEQUENCE</scope>
    <source>
        <strain evidence="2">Expedition CK06-06</strain>
    </source>
</reference>
<evidence type="ECO:0000313" key="2">
    <source>
        <dbReference type="EMBL" id="GAH47377.1"/>
    </source>
</evidence>
<feature type="transmembrane region" description="Helical" evidence="1">
    <location>
        <begin position="46"/>
        <end position="65"/>
    </location>
</feature>
<sequence>MRLLKLTLGNTVYATSIVVSVFMGGLALGALIMARYSDRVRRRLRLYALLETLVTISALSIPFALKLVDTVYVWFYRTYQPSHTQLLIVQVIISAAILLVPSMLMGSTLPLLGRFITSLETEAGHLVGRLYALNTLGAATGCFLAGFVLVRFLGVMGTLYSAAILNLVVAFGGWFLSRFSDSTVEEQPEVVVAAGPEVAAAKTPDGRFYLLILAFFMSGLISIGYELLWIRSIIHLLGGFTYVFSAVLTIYLLGNVIGAGIGSALVRKLKTPAVGFAVTLS</sequence>
<accession>X1FQW6</accession>
<feature type="transmembrane region" description="Helical" evidence="1">
    <location>
        <begin position="159"/>
        <end position="177"/>
    </location>
</feature>
<keyword evidence="1" id="KW-0472">Membrane</keyword>
<proteinExistence type="predicted"/>
<gene>
    <name evidence="2" type="ORF">S03H2_12783</name>
</gene>
<organism evidence="2">
    <name type="scientific">marine sediment metagenome</name>
    <dbReference type="NCBI Taxonomy" id="412755"/>
    <lineage>
        <taxon>unclassified sequences</taxon>
        <taxon>metagenomes</taxon>
        <taxon>ecological metagenomes</taxon>
    </lineage>
</organism>
<dbReference type="AlphaFoldDB" id="X1FQW6"/>
<feature type="transmembrane region" description="Helical" evidence="1">
    <location>
        <begin position="130"/>
        <end position="153"/>
    </location>
</feature>
<evidence type="ECO:0000256" key="1">
    <source>
        <dbReference type="SAM" id="Phobius"/>
    </source>
</evidence>
<feature type="transmembrane region" description="Helical" evidence="1">
    <location>
        <begin position="12"/>
        <end position="34"/>
    </location>
</feature>
<dbReference type="NCBIfam" id="NF037959">
    <property type="entry name" value="MFS_SpdSyn"/>
    <property type="match status" value="1"/>
</dbReference>
<feature type="transmembrane region" description="Helical" evidence="1">
    <location>
        <begin position="85"/>
        <end position="109"/>
    </location>
</feature>
<feature type="transmembrane region" description="Helical" evidence="1">
    <location>
        <begin position="208"/>
        <end position="230"/>
    </location>
</feature>
<dbReference type="EMBL" id="BARU01006496">
    <property type="protein sequence ID" value="GAH47377.1"/>
    <property type="molecule type" value="Genomic_DNA"/>
</dbReference>
<keyword evidence="1" id="KW-1133">Transmembrane helix</keyword>
<protein>
    <recommendedName>
        <fullName evidence="3">Major facilitator superfamily (MFS) profile domain-containing protein</fullName>
    </recommendedName>
</protein>
<evidence type="ECO:0008006" key="3">
    <source>
        <dbReference type="Google" id="ProtNLM"/>
    </source>
</evidence>
<name>X1FQW6_9ZZZZ</name>
<feature type="non-terminal residue" evidence="2">
    <location>
        <position position="281"/>
    </location>
</feature>